<proteinExistence type="predicted"/>
<evidence type="ECO:0000259" key="5">
    <source>
        <dbReference type="Pfam" id="PF25564"/>
    </source>
</evidence>
<feature type="transmembrane region" description="Helical" evidence="2">
    <location>
        <begin position="83"/>
        <end position="105"/>
    </location>
</feature>
<evidence type="ECO:0000313" key="7">
    <source>
        <dbReference type="Proteomes" id="UP001300096"/>
    </source>
</evidence>
<name>A0ABT0FAP2_9MICO</name>
<keyword evidence="2" id="KW-0812">Transmembrane</keyword>
<dbReference type="EMBL" id="JAHWXN010000001">
    <property type="protein sequence ID" value="MCK2035111.1"/>
    <property type="molecule type" value="Genomic_DNA"/>
</dbReference>
<dbReference type="InterPro" id="IPR011044">
    <property type="entry name" value="Quino_amine_DH_bsu"/>
</dbReference>
<keyword evidence="7" id="KW-1185">Reference proteome</keyword>
<feature type="region of interest" description="Disordered" evidence="1">
    <location>
        <begin position="1"/>
        <end position="48"/>
    </location>
</feature>
<dbReference type="Proteomes" id="UP001300096">
    <property type="component" value="Unassembled WGS sequence"/>
</dbReference>
<dbReference type="NCBIfam" id="TIGR01451">
    <property type="entry name" value="B_ant_repeat"/>
    <property type="match status" value="2"/>
</dbReference>
<feature type="domain" description="DUF7927" evidence="4">
    <location>
        <begin position="847"/>
        <end position="973"/>
    </location>
</feature>
<evidence type="ECO:0000259" key="3">
    <source>
        <dbReference type="Pfam" id="PF24346"/>
    </source>
</evidence>
<evidence type="ECO:0000259" key="4">
    <source>
        <dbReference type="Pfam" id="PF25549"/>
    </source>
</evidence>
<dbReference type="SUPFAM" id="SSF50969">
    <property type="entry name" value="YVTN repeat-like/Quinoprotein amine dehydrogenase"/>
    <property type="match status" value="1"/>
</dbReference>
<sequence>MRREAPPFRGLRGRNEGGTTAPFHPLSAARTVDPGSAPRVDISPERRDQRHVTIGENVMDSSEAPFRVDGDRRRLRRRRVTRLGAMACTAMLIAFFGVVGATGGAGSASAAPGSPGVPGAPAVLFQEDFQQGTGITELENYVSASGATYSADPFWLDATACNGFILSQPDPFPGGTVCGGRATEWTEVQRKAAALGLLNSPQNSTTNRAVSSNTSSNGPANARQFISSQLSVPSNGRFITFSVDAAATNCATGNQPSLRFYLTNAAGTETPVSSSAINPCTDSRRLTTTAFGGSVSYGRFPANGSMLYTSATLGITMRNVQGNGIGNDGAFDNIRVLDVTPQLDKSFSPASVPTGGTSTLTLTVTNTSELAEKVGWSFTDSLPTGLAVRSPANVGGTCTATVAAAAGATSVVVSNGRLNAGQASCTITLDVTSNTAGTYDNCAANITAHVGIDLPACASVRFFPSDPCVAVPVWTNTANALQQYNPTTFQLVSSTPLAREYGDIAWSSNGSALYGVDYDGGTGRAPVLRRIDPVTGAELASVAITGPILTQATVPGPSATLYSLNALAALDANTLLVGSYSSRAIYRLDVNTGVTTLWTQFPSQISSAGDFTVLPDGDILAFGVRPLDGNLSNSRVYRIHPDGSMTQIGTVPAMWGGAQSGGNFFMAAPSGQLNRISLASLPTAASTAMLSYTTVLSGGPQFYGASAVQDAGQCVGLTITKAPSPAVITGPGQTVTYSFTVKNISDVRIQNIVVTDVQQAPAGALTSGPTCPVTVLNPGQSTVCTGTYIATNADVAHGRIDDTATAAGATQEGREVISNQATATVPIQPVLTWSLSKSASVAGVPLAQGAVVEPGDEISYTVTAVSAATVDITGVTLSDDLAEVLDDATFVPGSGQLVIGAGTPVAVADPAGAVLTAGPFTLPKGATATLTYRVTVGADAWSSTLTNVVTGAAGTPAAPIDPEPCDEDCTTSQVTPTPVQIQKVGEASTGAVVPMDGSSWAIFSAETGGTALVDPVPAAVSGGTPVTGLFRDVTLTAGTYWLEETRALDGFALLAGRVPFTVAADGTITLGAGVSSNVQLVDVDGIRTIRVEDVPALDLPDAGGPGTAWISLIGLTLLLTGTTAGTLNLARRRRALAVTSRGPRA</sequence>
<accession>A0ABT0FAP2</accession>
<organism evidence="6 7">
    <name type="scientific">Microbacterium croceum</name>
    <dbReference type="NCBI Taxonomy" id="2851645"/>
    <lineage>
        <taxon>Bacteria</taxon>
        <taxon>Bacillati</taxon>
        <taxon>Actinomycetota</taxon>
        <taxon>Actinomycetes</taxon>
        <taxon>Micrococcales</taxon>
        <taxon>Microbacteriaceae</taxon>
        <taxon>Microbacterium</taxon>
    </lineage>
</organism>
<feature type="region of interest" description="Disordered" evidence="1">
    <location>
        <begin position="200"/>
        <end position="221"/>
    </location>
</feature>
<keyword evidence="2" id="KW-1133">Transmembrane helix</keyword>
<dbReference type="InterPro" id="IPR057687">
    <property type="entry name" value="DUF7927"/>
</dbReference>
<gene>
    <name evidence="6" type="ORF">KZC51_03085</name>
</gene>
<evidence type="ECO:0000256" key="1">
    <source>
        <dbReference type="SAM" id="MobiDB-lite"/>
    </source>
</evidence>
<reference evidence="6 7" key="1">
    <citation type="submission" date="2021-06" db="EMBL/GenBank/DDBJ databases">
        <title>Genome-based taxonomic framework of Microbacterium strains isolated from marine environment, the description of four new species and reclassification of four preexisting species.</title>
        <authorList>
            <person name="Lee S.D."/>
            <person name="Kim S.-M."/>
            <person name="Byeon Y.-S."/>
            <person name="Yang H.L."/>
            <person name="Kim I.S."/>
        </authorList>
    </citation>
    <scope>NUCLEOTIDE SEQUENCE [LARGE SCALE GENOMIC DNA]</scope>
    <source>
        <strain evidence="6 7">SSW1-49</strain>
    </source>
</reference>
<dbReference type="Pfam" id="PF25549">
    <property type="entry name" value="DUF7927"/>
    <property type="match status" value="1"/>
</dbReference>
<evidence type="ECO:0008006" key="8">
    <source>
        <dbReference type="Google" id="ProtNLM"/>
    </source>
</evidence>
<keyword evidence="2" id="KW-0472">Membrane</keyword>
<evidence type="ECO:0000313" key="6">
    <source>
        <dbReference type="EMBL" id="MCK2035111.1"/>
    </source>
</evidence>
<feature type="domain" description="DUF7933" evidence="5">
    <location>
        <begin position="341"/>
        <end position="453"/>
    </location>
</feature>
<dbReference type="InterPro" id="IPR047589">
    <property type="entry name" value="DUF11_rpt"/>
</dbReference>
<protein>
    <recommendedName>
        <fullName evidence="8">DUF11 domain-containing protein</fullName>
    </recommendedName>
</protein>
<feature type="transmembrane region" description="Helical" evidence="2">
    <location>
        <begin position="1108"/>
        <end position="1130"/>
    </location>
</feature>
<dbReference type="Pfam" id="PF25564">
    <property type="entry name" value="DUF7933"/>
    <property type="match status" value="1"/>
</dbReference>
<dbReference type="RefSeq" id="WP_247628548.1">
    <property type="nucleotide sequence ID" value="NZ_JAHWXN010000001.1"/>
</dbReference>
<evidence type="ECO:0000256" key="2">
    <source>
        <dbReference type="SAM" id="Phobius"/>
    </source>
</evidence>
<dbReference type="SUPFAM" id="SSF63825">
    <property type="entry name" value="YWTD domain"/>
    <property type="match status" value="1"/>
</dbReference>
<dbReference type="InterPro" id="IPR057693">
    <property type="entry name" value="DUF7933"/>
</dbReference>
<dbReference type="InterPro" id="IPR013783">
    <property type="entry name" value="Ig-like_fold"/>
</dbReference>
<dbReference type="Pfam" id="PF24346">
    <property type="entry name" value="DUF7507"/>
    <property type="match status" value="1"/>
</dbReference>
<dbReference type="InterPro" id="IPR055354">
    <property type="entry name" value="DUF7507"/>
</dbReference>
<dbReference type="Gene3D" id="2.60.40.10">
    <property type="entry name" value="Immunoglobulins"/>
    <property type="match status" value="1"/>
</dbReference>
<comment type="caution">
    <text evidence="6">The sequence shown here is derived from an EMBL/GenBank/DDBJ whole genome shotgun (WGS) entry which is preliminary data.</text>
</comment>
<feature type="domain" description="DUF7507" evidence="3">
    <location>
        <begin position="717"/>
        <end position="817"/>
    </location>
</feature>